<dbReference type="PROSITE" id="PS00584">
    <property type="entry name" value="PFKB_KINASES_2"/>
    <property type="match status" value="1"/>
</dbReference>
<evidence type="ECO:0000313" key="6">
    <source>
        <dbReference type="Proteomes" id="UP001652503"/>
    </source>
</evidence>
<name>A0ABT2Z4N8_9RHOB</name>
<accession>A0ABT2Z4N8</accession>
<feature type="domain" description="Carbohydrate kinase PfkB" evidence="4">
    <location>
        <begin position="37"/>
        <end position="293"/>
    </location>
</feature>
<keyword evidence="1" id="KW-0808">Transferase</keyword>
<organism evidence="5 6">
    <name type="scientific">Albidovulum sediminicola</name>
    <dbReference type="NCBI Taxonomy" id="2984331"/>
    <lineage>
        <taxon>Bacteria</taxon>
        <taxon>Pseudomonadati</taxon>
        <taxon>Pseudomonadota</taxon>
        <taxon>Alphaproteobacteria</taxon>
        <taxon>Rhodobacterales</taxon>
        <taxon>Paracoccaceae</taxon>
        <taxon>Albidovulum</taxon>
    </lineage>
</organism>
<comment type="caution">
    <text evidence="5">The sequence shown here is derived from an EMBL/GenBank/DDBJ whole genome shotgun (WGS) entry which is preliminary data.</text>
</comment>
<evidence type="ECO:0000256" key="2">
    <source>
        <dbReference type="ARBA" id="ARBA00022777"/>
    </source>
</evidence>
<protein>
    <submittedName>
        <fullName evidence="5">PfkB family carbohydrate kinase</fullName>
    </submittedName>
</protein>
<dbReference type="GO" id="GO:0016301">
    <property type="term" value="F:kinase activity"/>
    <property type="evidence" value="ECO:0007669"/>
    <property type="project" value="UniProtKB-KW"/>
</dbReference>
<dbReference type="SUPFAM" id="SSF53613">
    <property type="entry name" value="Ribokinase-like"/>
    <property type="match status" value="1"/>
</dbReference>
<proteinExistence type="predicted"/>
<evidence type="ECO:0000259" key="4">
    <source>
        <dbReference type="Pfam" id="PF00294"/>
    </source>
</evidence>
<dbReference type="Pfam" id="PF00294">
    <property type="entry name" value="PfkB"/>
    <property type="match status" value="1"/>
</dbReference>
<evidence type="ECO:0000256" key="1">
    <source>
        <dbReference type="ARBA" id="ARBA00022679"/>
    </source>
</evidence>
<reference evidence="5 6" key="1">
    <citation type="submission" date="2022-10" db="EMBL/GenBank/DDBJ databases">
        <title>Defluviimonas sp. nov., isolated from ocean surface water.</title>
        <authorList>
            <person name="He W."/>
            <person name="Wang L."/>
            <person name="Zhang D.-F."/>
        </authorList>
    </citation>
    <scope>NUCLEOTIDE SEQUENCE [LARGE SCALE GENOMIC DNA]</scope>
    <source>
        <strain evidence="5 6">WL0075</strain>
    </source>
</reference>
<feature type="region of interest" description="Disordered" evidence="3">
    <location>
        <begin position="287"/>
        <end position="313"/>
    </location>
</feature>
<sequence>MTGRLIQLSGVIVDHIYWVEAVPRAGEEAIVRRSAICAGGGYNAMVAARRAEMAVAYAGTLGTGPFAEIAAAALLAEGIETLRPRLAGADQGCCTCLIDRAGERTFVASSGADGIVTSADLDGLAVAADDWCLLSGYALGYRESRAALTGWLEARAGQVQLVFDPSPLVAEIPEGSCAAALGAATWLSANRAEAAALVGRADPGDAAAALARGRRGGAIVRDGANGCFLACDGGAARHVPGHPVHAIDTNGAGDAHIGAFIAALADTGDALYAARFANIAAALSTTQEGPSTAPQKNDVLAALGKAEDPARTA</sequence>
<dbReference type="InterPro" id="IPR029056">
    <property type="entry name" value="Ribokinase-like"/>
</dbReference>
<evidence type="ECO:0000313" key="5">
    <source>
        <dbReference type="EMBL" id="MCV2866114.1"/>
    </source>
</evidence>
<keyword evidence="6" id="KW-1185">Reference proteome</keyword>
<dbReference type="InterPro" id="IPR002173">
    <property type="entry name" value="Carboh/pur_kinase_PfkB_CS"/>
</dbReference>
<dbReference type="InterPro" id="IPR011611">
    <property type="entry name" value="PfkB_dom"/>
</dbReference>
<dbReference type="PANTHER" id="PTHR10584">
    <property type="entry name" value="SUGAR KINASE"/>
    <property type="match status" value="1"/>
</dbReference>
<dbReference type="Gene3D" id="3.40.1190.20">
    <property type="match status" value="1"/>
</dbReference>
<keyword evidence="2 5" id="KW-0418">Kinase</keyword>
<dbReference type="Proteomes" id="UP001652503">
    <property type="component" value="Unassembled WGS sequence"/>
</dbReference>
<dbReference type="EMBL" id="JAOWLA010000015">
    <property type="protein sequence ID" value="MCV2866114.1"/>
    <property type="molecule type" value="Genomic_DNA"/>
</dbReference>
<gene>
    <name evidence="5" type="ORF">OE647_15425</name>
</gene>
<dbReference type="RefSeq" id="WP_263722646.1">
    <property type="nucleotide sequence ID" value="NZ_JAOWLA010000015.1"/>
</dbReference>
<dbReference type="PANTHER" id="PTHR10584:SF166">
    <property type="entry name" value="RIBOKINASE"/>
    <property type="match status" value="1"/>
</dbReference>
<evidence type="ECO:0000256" key="3">
    <source>
        <dbReference type="SAM" id="MobiDB-lite"/>
    </source>
</evidence>